<keyword evidence="2" id="KW-1185">Reference proteome</keyword>
<dbReference type="RefSeq" id="WP_135282780.1">
    <property type="nucleotide sequence ID" value="NZ_SRIO01000024.1"/>
</dbReference>
<dbReference type="SUPFAM" id="SSF55298">
    <property type="entry name" value="YjgF-like"/>
    <property type="match status" value="1"/>
</dbReference>
<dbReference type="AlphaFoldDB" id="A0A4Z0F7C6"/>
<dbReference type="OrthoDB" id="9809792at2"/>
<evidence type="ECO:0000313" key="2">
    <source>
        <dbReference type="Proteomes" id="UP000297890"/>
    </source>
</evidence>
<dbReference type="Gene3D" id="3.30.1330.40">
    <property type="entry name" value="RutC-like"/>
    <property type="match status" value="1"/>
</dbReference>
<dbReference type="Pfam" id="PF01042">
    <property type="entry name" value="Ribonuc_L-PSP"/>
    <property type="match status" value="1"/>
</dbReference>
<evidence type="ECO:0000313" key="1">
    <source>
        <dbReference type="EMBL" id="TFZ81415.1"/>
    </source>
</evidence>
<organism evidence="1 2">
    <name type="scientific">Candidatus Macondimonas diazotrophica</name>
    <dbReference type="NCBI Taxonomy" id="2305248"/>
    <lineage>
        <taxon>Bacteria</taxon>
        <taxon>Pseudomonadati</taxon>
        <taxon>Pseudomonadota</taxon>
        <taxon>Gammaproteobacteria</taxon>
        <taxon>Chromatiales</taxon>
        <taxon>Ectothiorhodospiraceae</taxon>
        <taxon>Candidatus Macondimonas</taxon>
    </lineage>
</organism>
<dbReference type="PANTHER" id="PTHR43857">
    <property type="entry name" value="BLR7761 PROTEIN"/>
    <property type="match status" value="1"/>
</dbReference>
<dbReference type="InterPro" id="IPR006175">
    <property type="entry name" value="YjgF/YER057c/UK114"/>
</dbReference>
<dbReference type="EMBL" id="SRIO01000024">
    <property type="protein sequence ID" value="TFZ81415.1"/>
    <property type="molecule type" value="Genomic_DNA"/>
</dbReference>
<proteinExistence type="predicted"/>
<dbReference type="PANTHER" id="PTHR43857:SF1">
    <property type="entry name" value="YJGH FAMILY PROTEIN"/>
    <property type="match status" value="1"/>
</dbReference>
<dbReference type="InterPro" id="IPR035959">
    <property type="entry name" value="RutC-like_sf"/>
</dbReference>
<gene>
    <name evidence="1" type="ORF">E4680_12625</name>
</gene>
<sequence>MGAENIHVPGSGEFCKAINGCDAKRVGNHIFISGQVGVKWGKAMDDFEVLPTDEAQVRQTWLNIQTVLEAAGGSPRDIVQIEQFVVDDEDAEIPFADKVMTIFDVKRELLPDAIPTGSAMGVTHLALPGLMVEIPVEAIVTP</sequence>
<protein>
    <submittedName>
        <fullName evidence="1">RidA family protein</fullName>
    </submittedName>
</protein>
<comment type="caution">
    <text evidence="1">The sequence shown here is derived from an EMBL/GenBank/DDBJ whole genome shotgun (WGS) entry which is preliminary data.</text>
</comment>
<dbReference type="Proteomes" id="UP000297890">
    <property type="component" value="Unassembled WGS sequence"/>
</dbReference>
<name>A0A4Z0F7C6_9GAMM</name>
<accession>A0A4Z0F7C6</accession>
<reference evidence="1 2" key="1">
    <citation type="journal article" date="2019" name="ISME J.">
        <title>Candidatus Macondimonas diazotrophica, a novel gammaproteobacterial genus dominating crude-oil-contaminated coastal sediments.</title>
        <authorList>
            <person name="Karthikeyan S."/>
            <person name="Konstantinidis K."/>
        </authorList>
    </citation>
    <scope>NUCLEOTIDE SEQUENCE [LARGE SCALE GENOMIC DNA]</scope>
    <source>
        <strain evidence="1 2">KTK01</strain>
    </source>
</reference>